<reference evidence="4" key="1">
    <citation type="submission" date="2017-03" db="EMBL/GenBank/DDBJ databases">
        <title>Phytopthora megakarya and P. palmivora, two closely related causual agents of cacao black pod achieved similar genome size and gene model numbers by different mechanisms.</title>
        <authorList>
            <person name="Ali S."/>
            <person name="Shao J."/>
            <person name="Larry D.J."/>
            <person name="Kronmiller B."/>
            <person name="Shen D."/>
            <person name="Strem M.D."/>
            <person name="Melnick R.L."/>
            <person name="Guiltinan M.J."/>
            <person name="Tyler B.M."/>
            <person name="Meinhardt L.W."/>
            <person name="Bailey B.A."/>
        </authorList>
    </citation>
    <scope>NUCLEOTIDE SEQUENCE [LARGE SCALE GENOMIC DNA]</scope>
    <source>
        <strain evidence="4">zdho120</strain>
    </source>
</reference>
<dbReference type="Pfam" id="PF00078">
    <property type="entry name" value="RVT_1"/>
    <property type="match status" value="1"/>
</dbReference>
<dbReference type="InterPro" id="IPR043128">
    <property type="entry name" value="Rev_trsase/Diguanyl_cyclase"/>
</dbReference>
<dbReference type="Gene3D" id="3.30.70.270">
    <property type="match status" value="2"/>
</dbReference>
<dbReference type="Proteomes" id="UP000198211">
    <property type="component" value="Unassembled WGS sequence"/>
</dbReference>
<dbReference type="InterPro" id="IPR041577">
    <property type="entry name" value="RT_RNaseH_2"/>
</dbReference>
<feature type="compositionally biased region" description="Polar residues" evidence="1">
    <location>
        <begin position="167"/>
        <end position="181"/>
    </location>
</feature>
<dbReference type="PROSITE" id="PS50878">
    <property type="entry name" value="RT_POL"/>
    <property type="match status" value="1"/>
</dbReference>
<organism evidence="3 4">
    <name type="scientific">Phytophthora megakarya</name>
    <dbReference type="NCBI Taxonomy" id="4795"/>
    <lineage>
        <taxon>Eukaryota</taxon>
        <taxon>Sar</taxon>
        <taxon>Stramenopiles</taxon>
        <taxon>Oomycota</taxon>
        <taxon>Peronosporomycetes</taxon>
        <taxon>Peronosporales</taxon>
        <taxon>Peronosporaceae</taxon>
        <taxon>Phytophthora</taxon>
    </lineage>
</organism>
<keyword evidence="4" id="KW-1185">Reference proteome</keyword>
<dbReference type="SUPFAM" id="SSF56672">
    <property type="entry name" value="DNA/RNA polymerases"/>
    <property type="match status" value="1"/>
</dbReference>
<dbReference type="Pfam" id="PF17919">
    <property type="entry name" value="RT_RNaseH_2"/>
    <property type="match status" value="1"/>
</dbReference>
<evidence type="ECO:0000313" key="4">
    <source>
        <dbReference type="Proteomes" id="UP000198211"/>
    </source>
</evidence>
<dbReference type="Gene3D" id="3.10.10.10">
    <property type="entry name" value="HIV Type 1 Reverse Transcriptase, subunit A, domain 1"/>
    <property type="match status" value="1"/>
</dbReference>
<dbReference type="PANTHER" id="PTHR33064">
    <property type="entry name" value="POL PROTEIN"/>
    <property type="match status" value="1"/>
</dbReference>
<dbReference type="InterPro" id="IPR043502">
    <property type="entry name" value="DNA/RNA_pol_sf"/>
</dbReference>
<dbReference type="InterPro" id="IPR000477">
    <property type="entry name" value="RT_dom"/>
</dbReference>
<dbReference type="AlphaFoldDB" id="A0A225V0I6"/>
<sequence length="853" mass="96542">MIPALDTIHRRLLKTFCALELKISVSEMTNERLVNAIAQILSSTMNDQVPNVHNIMSQHLSMDLKQKDVKARILNYFDRFDELIEEYGLSIALDGNDKLKCRLLTDNLRPASLKEQVQLYQDLDPTVKINLPRLFDVIKAEALKNQQCFDLYHSSKDRTTTKPGAKMNSSTNKKTQSGDRSQSSRDHRSNEQSAPQKRADSPAQGCLHCKGQHWLNDCPTASDEQKKLALRAFMDKRRGGESSAMKRILHIEEELETKHVAFNGVVVMPYHPDNGTKYNIIPRHIVQEILEVAPTAKISQLENPIDGKAVGGAIIRCRESIQLDLELLTPAGKVRIRNVTCIITETEEDEFLLGRMTLTAMGIDVEEQLAALANKEVVDFDPFESAIPIDFDPPDKRQIFTRLCELVNEAIDNGFPVEKKRALFDVVTRYDIWRLSIGNDPPSKIEPFEIRFKEGTVPIRCKPRTYAPAERDWMKGFNESLVALGWVYRNEASRWASPARPVKKPGKSRGLRQAVDFRRPNAMIVPLAGSMPSLSTRFHHAKNKTHKQTVDFLKSFWQMALAQVSQESQSYMTEDGIFTPTRLQQGSVDSSIHFQQSVEKIMRRADLLYNHVLAWVDDLLIYADTIDEFLVVLDRVYGTLAEYGLFLGLDKICLYTTNAKWCGRVITPTGVMYDPEKIQSLVEIPEPRTAAELQQFLCASGWMRNSLVDFARVAAPLHERLQMELIGTKRTKRVAARITITLSDVERDSFAQVKQLLTNSATLVTPDDNDELILMTDASDQGWSIILTVVTNWDPSINITEQHHQLVHCMSGTFKGASQHWSVSEKEAFPIIKAATDLDYLLIDFACTLTIGT</sequence>
<protein>
    <recommendedName>
        <fullName evidence="2">Reverse transcriptase domain-containing protein</fullName>
    </recommendedName>
</protein>
<dbReference type="InterPro" id="IPR051320">
    <property type="entry name" value="Viral_Replic_Matur_Polypro"/>
</dbReference>
<comment type="caution">
    <text evidence="3">The sequence shown here is derived from an EMBL/GenBank/DDBJ whole genome shotgun (WGS) entry which is preliminary data.</text>
</comment>
<name>A0A225V0I6_9STRA</name>
<dbReference type="OrthoDB" id="115410at2759"/>
<evidence type="ECO:0000313" key="3">
    <source>
        <dbReference type="EMBL" id="OWY98683.1"/>
    </source>
</evidence>
<evidence type="ECO:0000256" key="1">
    <source>
        <dbReference type="SAM" id="MobiDB-lite"/>
    </source>
</evidence>
<dbReference type="EMBL" id="NBNE01009173">
    <property type="protein sequence ID" value="OWY98683.1"/>
    <property type="molecule type" value="Genomic_DNA"/>
</dbReference>
<dbReference type="PANTHER" id="PTHR33064:SF37">
    <property type="entry name" value="RIBONUCLEASE H"/>
    <property type="match status" value="1"/>
</dbReference>
<gene>
    <name evidence="3" type="ORF">PHMEG_00030491</name>
</gene>
<evidence type="ECO:0000259" key="2">
    <source>
        <dbReference type="PROSITE" id="PS50878"/>
    </source>
</evidence>
<proteinExistence type="predicted"/>
<feature type="domain" description="Reverse transcriptase" evidence="2">
    <location>
        <begin position="483"/>
        <end position="666"/>
    </location>
</feature>
<accession>A0A225V0I6</accession>
<feature type="region of interest" description="Disordered" evidence="1">
    <location>
        <begin position="154"/>
        <end position="204"/>
    </location>
</feature>